<comment type="caution">
    <text evidence="1">The sequence shown here is derived from an EMBL/GenBank/DDBJ whole genome shotgun (WGS) entry which is preliminary data.</text>
</comment>
<dbReference type="Proteomes" id="UP001159363">
    <property type="component" value="Chromosome 2"/>
</dbReference>
<protein>
    <submittedName>
        <fullName evidence="1">Uncharacterized protein</fullName>
    </submittedName>
</protein>
<gene>
    <name evidence="1" type="ORF">PR048_007328</name>
</gene>
<name>A0ABQ9IDA9_9NEOP</name>
<evidence type="ECO:0000313" key="2">
    <source>
        <dbReference type="Proteomes" id="UP001159363"/>
    </source>
</evidence>
<accession>A0ABQ9IDA9</accession>
<dbReference type="PANTHER" id="PTHR10773:SF19">
    <property type="match status" value="1"/>
</dbReference>
<organism evidence="1 2">
    <name type="scientific">Dryococelus australis</name>
    <dbReference type="NCBI Taxonomy" id="614101"/>
    <lineage>
        <taxon>Eukaryota</taxon>
        <taxon>Metazoa</taxon>
        <taxon>Ecdysozoa</taxon>
        <taxon>Arthropoda</taxon>
        <taxon>Hexapoda</taxon>
        <taxon>Insecta</taxon>
        <taxon>Pterygota</taxon>
        <taxon>Neoptera</taxon>
        <taxon>Polyneoptera</taxon>
        <taxon>Phasmatodea</taxon>
        <taxon>Verophasmatodea</taxon>
        <taxon>Anareolatae</taxon>
        <taxon>Phasmatidae</taxon>
        <taxon>Eurycanthinae</taxon>
        <taxon>Dryococelus</taxon>
    </lineage>
</organism>
<proteinExistence type="predicted"/>
<dbReference type="PANTHER" id="PTHR10773">
    <property type="entry name" value="DNA-DIRECTED RNA POLYMERASES I, II, AND III SUBUNIT RPABC2"/>
    <property type="match status" value="1"/>
</dbReference>
<reference evidence="1 2" key="1">
    <citation type="submission" date="2023-02" db="EMBL/GenBank/DDBJ databases">
        <title>LHISI_Scaffold_Assembly.</title>
        <authorList>
            <person name="Stuart O.P."/>
            <person name="Cleave R."/>
            <person name="Magrath M.J.L."/>
            <person name="Mikheyev A.S."/>
        </authorList>
    </citation>
    <scope>NUCLEOTIDE SEQUENCE [LARGE SCALE GENOMIC DNA]</scope>
    <source>
        <strain evidence="1">Daus_M_001</strain>
        <tissue evidence="1">Leg muscle</tissue>
    </source>
</reference>
<sequence>MEVNMLIQGQPALITGLQMVRWFHCFDNIKEEEKLRLLSEFNDLENKNEQDPYLSSLISVRHIARRLSWKPDDQKRKDHSAAFLYKVRKNGKDCPVCGQAFISLHGITKGRVYNIQQSLLAYGKSPKDHRGKHDNRPIKYPSAIHDITVQHIQSFHVRSSHYSLRDNPDRKYLPESLTISKMHDIHQLWHNVFGVHDLGNDSVTMFTYQEGDGRKDSNEVTSMLLTYINSNDEPLDNLVLISDNCCRQNKNQTMDFSLIDKTKQHIESVELPEEWDSAIQEARKKPSPISVVNMHYRDFVNMKAVTDDYFLKSPKPPLKIKSARMFYITEKDFYVRVRDTYHGP</sequence>
<dbReference type="EMBL" id="JARBHB010000002">
    <property type="protein sequence ID" value="KAJ8894664.1"/>
    <property type="molecule type" value="Genomic_DNA"/>
</dbReference>
<evidence type="ECO:0000313" key="1">
    <source>
        <dbReference type="EMBL" id="KAJ8894664.1"/>
    </source>
</evidence>
<keyword evidence="2" id="KW-1185">Reference proteome</keyword>